<dbReference type="AlphaFoldDB" id="D8M5T7"/>
<dbReference type="Proteomes" id="UP000008312">
    <property type="component" value="Unassembled WGS sequence"/>
</dbReference>
<dbReference type="GO" id="GO:0005829">
    <property type="term" value="C:cytosol"/>
    <property type="evidence" value="ECO:0007669"/>
    <property type="project" value="TreeGrafter"/>
</dbReference>
<dbReference type="EMBL" id="FN668661">
    <property type="protein sequence ID" value="CBK23536.2"/>
    <property type="molecule type" value="Genomic_DNA"/>
</dbReference>
<dbReference type="OrthoDB" id="414463at2759"/>
<evidence type="ECO:0008006" key="3">
    <source>
        <dbReference type="Google" id="ProtNLM"/>
    </source>
</evidence>
<proteinExistence type="predicted"/>
<dbReference type="InParanoid" id="D8M5T7"/>
<sequence>MEALALGCKKVEGAVCEGVVVPSDLPIESNPYLTRTITAKSMFDRLDILTKEADVIIALPGYLGTLNEVIMSATLNYITDDNKRKRKPIFLSTHPWKAIWDSITAELGLKPHHRDIVQFFDDNQELMKLLSSIFSVCCQMPY</sequence>
<dbReference type="Gene3D" id="3.40.50.450">
    <property type="match status" value="1"/>
</dbReference>
<gene>
    <name evidence="1" type="ORF">GSBLH_T00003395001</name>
</gene>
<accession>D8M5T7</accession>
<dbReference type="Pfam" id="PF03641">
    <property type="entry name" value="Lysine_decarbox"/>
    <property type="match status" value="1"/>
</dbReference>
<reference evidence="1" key="1">
    <citation type="submission" date="2010-02" db="EMBL/GenBank/DDBJ databases">
        <title>Sequencing and annotation of the Blastocystis hominis genome.</title>
        <authorList>
            <person name="Wincker P."/>
        </authorList>
    </citation>
    <scope>NUCLEOTIDE SEQUENCE</scope>
    <source>
        <strain evidence="1">Singapore isolate B</strain>
    </source>
</reference>
<evidence type="ECO:0000313" key="2">
    <source>
        <dbReference type="Proteomes" id="UP000008312"/>
    </source>
</evidence>
<dbReference type="RefSeq" id="XP_012897584.1">
    <property type="nucleotide sequence ID" value="XM_013042130.1"/>
</dbReference>
<evidence type="ECO:0000313" key="1">
    <source>
        <dbReference type="EMBL" id="CBK23536.2"/>
    </source>
</evidence>
<protein>
    <recommendedName>
        <fullName evidence="3">Flavoprotein domain-containing protein</fullName>
    </recommendedName>
</protein>
<dbReference type="PANTHER" id="PTHR43393">
    <property type="entry name" value="CYTOKININ RIBOSIDE 5'-MONOPHOSPHATE PHOSPHORIBOHYDROLASE"/>
    <property type="match status" value="1"/>
</dbReference>
<organism evidence="1">
    <name type="scientific">Blastocystis hominis</name>
    <dbReference type="NCBI Taxonomy" id="12968"/>
    <lineage>
        <taxon>Eukaryota</taxon>
        <taxon>Sar</taxon>
        <taxon>Stramenopiles</taxon>
        <taxon>Bigyra</taxon>
        <taxon>Opalozoa</taxon>
        <taxon>Opalinata</taxon>
        <taxon>Blastocystidae</taxon>
        <taxon>Blastocystis</taxon>
    </lineage>
</organism>
<keyword evidence="2" id="KW-1185">Reference proteome</keyword>
<dbReference type="InterPro" id="IPR031100">
    <property type="entry name" value="LOG_fam"/>
</dbReference>
<dbReference type="GeneID" id="24920497"/>
<dbReference type="SUPFAM" id="SSF102405">
    <property type="entry name" value="MCP/YpsA-like"/>
    <property type="match status" value="1"/>
</dbReference>
<name>D8M5T7_BLAHO</name>
<dbReference type="PANTHER" id="PTHR43393:SF3">
    <property type="entry name" value="LYSINE DECARBOXYLASE-LIKE PROTEIN"/>
    <property type="match status" value="1"/>
</dbReference>
<dbReference type="InterPro" id="IPR052341">
    <property type="entry name" value="LOG_family_nucleotidases"/>
</dbReference>